<name>A0A1V4A588_9ACTN</name>
<feature type="region of interest" description="Disordered" evidence="4">
    <location>
        <begin position="120"/>
        <end position="170"/>
    </location>
</feature>
<dbReference type="GO" id="GO:0005829">
    <property type="term" value="C:cytosol"/>
    <property type="evidence" value="ECO:0007669"/>
    <property type="project" value="TreeGrafter"/>
</dbReference>
<dbReference type="Gene3D" id="3.30.300.20">
    <property type="match status" value="1"/>
</dbReference>
<dbReference type="AlphaFoldDB" id="A0A1V4A588"/>
<comment type="caution">
    <text evidence="5">The sequence shown here is derived from an EMBL/GenBank/DDBJ whole genome shotgun (WGS) entry which is preliminary data.</text>
</comment>
<dbReference type="InterPro" id="IPR020053">
    <property type="entry name" value="Ribosome-bd_factorA_CS"/>
</dbReference>
<evidence type="ECO:0000256" key="2">
    <source>
        <dbReference type="ARBA" id="ARBA00022517"/>
    </source>
</evidence>
<keyword evidence="6" id="KW-1185">Reference proteome</keyword>
<comment type="subunit">
    <text evidence="3">Monomer. Binds 30S ribosomal subunits, but not 50S ribosomal subunits or 70S ribosomes.</text>
</comment>
<evidence type="ECO:0000256" key="4">
    <source>
        <dbReference type="SAM" id="MobiDB-lite"/>
    </source>
</evidence>
<dbReference type="SUPFAM" id="SSF89919">
    <property type="entry name" value="Ribosome-binding factor A, RbfA"/>
    <property type="match status" value="1"/>
</dbReference>
<comment type="similarity">
    <text evidence="3">Belongs to the RbfA family.</text>
</comment>
<dbReference type="FunFam" id="3.30.300.20:FF:000018">
    <property type="entry name" value="Ribosome-binding factor A"/>
    <property type="match status" value="1"/>
</dbReference>
<dbReference type="EMBL" id="MVFC01000018">
    <property type="protein sequence ID" value="OON76451.1"/>
    <property type="molecule type" value="Genomic_DNA"/>
</dbReference>
<dbReference type="GO" id="GO:0030490">
    <property type="term" value="P:maturation of SSU-rRNA"/>
    <property type="evidence" value="ECO:0007669"/>
    <property type="project" value="UniProtKB-UniRule"/>
</dbReference>
<evidence type="ECO:0000256" key="1">
    <source>
        <dbReference type="ARBA" id="ARBA00022490"/>
    </source>
</evidence>
<dbReference type="NCBIfam" id="TIGR00082">
    <property type="entry name" value="rbfA"/>
    <property type="match status" value="1"/>
</dbReference>
<dbReference type="PROSITE" id="PS01319">
    <property type="entry name" value="RBFA"/>
    <property type="match status" value="1"/>
</dbReference>
<dbReference type="InterPro" id="IPR015946">
    <property type="entry name" value="KH_dom-like_a/b"/>
</dbReference>
<feature type="compositionally biased region" description="Basic and acidic residues" evidence="4">
    <location>
        <begin position="161"/>
        <end position="170"/>
    </location>
</feature>
<dbReference type="Proteomes" id="UP000190539">
    <property type="component" value="Unassembled WGS sequence"/>
</dbReference>
<protein>
    <recommendedName>
        <fullName evidence="3">Ribosome-binding factor A</fullName>
    </recommendedName>
</protein>
<dbReference type="STRING" id="83656.B1H18_21200"/>
<dbReference type="GO" id="GO:0043024">
    <property type="term" value="F:ribosomal small subunit binding"/>
    <property type="evidence" value="ECO:0007669"/>
    <property type="project" value="TreeGrafter"/>
</dbReference>
<dbReference type="InterPro" id="IPR023799">
    <property type="entry name" value="RbfA_dom_sf"/>
</dbReference>
<keyword evidence="1 3" id="KW-0963">Cytoplasm</keyword>
<dbReference type="InterPro" id="IPR000238">
    <property type="entry name" value="RbfA"/>
</dbReference>
<accession>A0A1V4A588</accession>
<comment type="function">
    <text evidence="3">One of several proteins that assist in the late maturation steps of the functional core of the 30S ribosomal subunit. Associates with free 30S ribosomal subunits (but not with 30S subunits that are part of 70S ribosomes or polysomes). Required for efficient processing of 16S rRNA. May interact with the 5'-terminal helix region of 16S rRNA.</text>
</comment>
<dbReference type="PANTHER" id="PTHR33515:SF1">
    <property type="entry name" value="RIBOSOME-BINDING FACTOR A, CHLOROPLASTIC-RELATED"/>
    <property type="match status" value="1"/>
</dbReference>
<sequence>MADNARARKLADRIQVVVAETLDRRIKDPRLGFVTITDARVTGDLREATVFYTVYGDDEERAASAAALESAKGVLRTEVGRQTGVRFTPSLAFVPDALPDTARTIDDLLNKAHAKDAEVRQASTGAAYAAGADPYRKPADETDDEDTDTSDGTGPATGGDSGKDGDTAAG</sequence>
<keyword evidence="2 3" id="KW-0690">Ribosome biogenesis</keyword>
<reference evidence="5 6" key="1">
    <citation type="submission" date="2017-02" db="EMBL/GenBank/DDBJ databases">
        <title>Draft Genome Sequence of Streptomyces tsukubaensis F601, a Producer of the immunosuppressant tacrolimus FK506.</title>
        <authorList>
            <person name="Zong G."/>
            <person name="Zhong C."/>
            <person name="Fu J."/>
            <person name="Qin R."/>
            <person name="Cao G."/>
        </authorList>
    </citation>
    <scope>NUCLEOTIDE SEQUENCE [LARGE SCALE GENOMIC DNA]</scope>
    <source>
        <strain evidence="5 6">F601</strain>
    </source>
</reference>
<evidence type="ECO:0000256" key="3">
    <source>
        <dbReference type="HAMAP-Rule" id="MF_00003"/>
    </source>
</evidence>
<evidence type="ECO:0000313" key="5">
    <source>
        <dbReference type="EMBL" id="OON76451.1"/>
    </source>
</evidence>
<dbReference type="RefSeq" id="WP_077969944.1">
    <property type="nucleotide sequence ID" value="NZ_CP045178.1"/>
</dbReference>
<proteinExistence type="inferred from homology"/>
<dbReference type="Pfam" id="PF02033">
    <property type="entry name" value="RBFA"/>
    <property type="match status" value="1"/>
</dbReference>
<organism evidence="5 6">
    <name type="scientific">Streptomyces tsukubensis</name>
    <dbReference type="NCBI Taxonomy" id="83656"/>
    <lineage>
        <taxon>Bacteria</taxon>
        <taxon>Bacillati</taxon>
        <taxon>Actinomycetota</taxon>
        <taxon>Actinomycetes</taxon>
        <taxon>Kitasatosporales</taxon>
        <taxon>Streptomycetaceae</taxon>
        <taxon>Streptomyces</taxon>
    </lineage>
</organism>
<feature type="compositionally biased region" description="Low complexity" evidence="4">
    <location>
        <begin position="122"/>
        <end position="132"/>
    </location>
</feature>
<dbReference type="PANTHER" id="PTHR33515">
    <property type="entry name" value="RIBOSOME-BINDING FACTOR A, CHLOROPLASTIC-RELATED"/>
    <property type="match status" value="1"/>
</dbReference>
<dbReference type="HAMAP" id="MF_00003">
    <property type="entry name" value="RbfA"/>
    <property type="match status" value="1"/>
</dbReference>
<comment type="subcellular location">
    <subcellularLocation>
        <location evidence="3">Cytoplasm</location>
    </subcellularLocation>
</comment>
<gene>
    <name evidence="3" type="primary">rbfA</name>
    <name evidence="5" type="ORF">B1H18_21200</name>
</gene>
<evidence type="ECO:0000313" key="6">
    <source>
        <dbReference type="Proteomes" id="UP000190539"/>
    </source>
</evidence>